<accession>A0A8J3J838</accession>
<evidence type="ECO:0000313" key="2">
    <source>
        <dbReference type="Proteomes" id="UP000612808"/>
    </source>
</evidence>
<reference evidence="1" key="1">
    <citation type="submission" date="2021-01" db="EMBL/GenBank/DDBJ databases">
        <title>Whole genome shotgun sequence of Actinocatenispora rupis NBRC 107355.</title>
        <authorList>
            <person name="Komaki H."/>
            <person name="Tamura T."/>
        </authorList>
    </citation>
    <scope>NUCLEOTIDE SEQUENCE</scope>
    <source>
        <strain evidence="1">NBRC 107355</strain>
    </source>
</reference>
<evidence type="ECO:0000313" key="1">
    <source>
        <dbReference type="EMBL" id="GID11128.1"/>
    </source>
</evidence>
<sequence>MDQISPRIRTTLQDYALEGDPAGIARLGTVVAAGNKPWFADEFAQTLRAGLFTAQWWGTTLYDDDWTEAQADDLDEDLREIWGAVAPGRAYPLDAPGG</sequence>
<keyword evidence="2" id="KW-1185">Reference proteome</keyword>
<dbReference type="Proteomes" id="UP000612808">
    <property type="component" value="Unassembled WGS sequence"/>
</dbReference>
<gene>
    <name evidence="1" type="ORF">Aru02nite_20170</name>
</gene>
<dbReference type="AlphaFoldDB" id="A0A8J3J838"/>
<organism evidence="1 2">
    <name type="scientific">Actinocatenispora rupis</name>
    <dbReference type="NCBI Taxonomy" id="519421"/>
    <lineage>
        <taxon>Bacteria</taxon>
        <taxon>Bacillati</taxon>
        <taxon>Actinomycetota</taxon>
        <taxon>Actinomycetes</taxon>
        <taxon>Micromonosporales</taxon>
        <taxon>Micromonosporaceae</taxon>
        <taxon>Actinocatenispora</taxon>
    </lineage>
</organism>
<proteinExistence type="predicted"/>
<comment type="caution">
    <text evidence="1">The sequence shown here is derived from an EMBL/GenBank/DDBJ whole genome shotgun (WGS) entry which is preliminary data.</text>
</comment>
<dbReference type="EMBL" id="BOMB01000010">
    <property type="protein sequence ID" value="GID11128.1"/>
    <property type="molecule type" value="Genomic_DNA"/>
</dbReference>
<protein>
    <submittedName>
        <fullName evidence="1">Uncharacterized protein</fullName>
    </submittedName>
</protein>
<name>A0A8J3J838_9ACTN</name>